<evidence type="ECO:0000256" key="4">
    <source>
        <dbReference type="SAM" id="MobiDB-lite"/>
    </source>
</evidence>
<evidence type="ECO:0000256" key="2">
    <source>
        <dbReference type="ARBA" id="ARBA00022763"/>
    </source>
</evidence>
<dbReference type="OrthoDB" id="5801062at2759"/>
<dbReference type="Pfam" id="PF08573">
    <property type="entry name" value="SAE2"/>
    <property type="match status" value="1"/>
</dbReference>
<protein>
    <recommendedName>
        <fullName evidence="5">DNA endonuclease activator Ctp1 C-terminal domain-containing protein</fullName>
    </recommendedName>
</protein>
<dbReference type="GO" id="GO:0003684">
    <property type="term" value="F:damaged DNA binding"/>
    <property type="evidence" value="ECO:0007669"/>
    <property type="project" value="TreeGrafter"/>
</dbReference>
<gene>
    <name evidence="6" type="ORF">OSB1V03_LOCUS7751</name>
</gene>
<sequence>MEIFDKYEDFFPSRVMSTSRVDANETQRKSSDNVSQKPWIDTKKSSQSPVKMKIRTLGPVVREKSKRRQLDGFTCKECEDYYKTRNLSDKGLKDRLKACSRHRAQHSPPKSPDHFWDTDFPTTPECIRRGIFNVAVNDSKSGTNADRKPKRKLSDDFCEVIDVIGGNDKKPVDKR</sequence>
<evidence type="ECO:0000256" key="3">
    <source>
        <dbReference type="ARBA" id="ARBA00023242"/>
    </source>
</evidence>
<comment type="subcellular location">
    <subcellularLocation>
        <location evidence="1">Nucleus</location>
    </subcellularLocation>
</comment>
<proteinExistence type="predicted"/>
<dbReference type="PANTHER" id="PTHR15107:SF0">
    <property type="entry name" value="DNA ENDONUCLEASE ACTIVATOR CTP1 C-TERMINAL DOMAIN-CONTAINING PROTEIN"/>
    <property type="match status" value="1"/>
</dbReference>
<dbReference type="EMBL" id="OC859210">
    <property type="protein sequence ID" value="CAD7627321.1"/>
    <property type="molecule type" value="Genomic_DNA"/>
</dbReference>
<feature type="domain" description="DNA endonuclease activator Ctp1 C-terminal" evidence="5">
    <location>
        <begin position="89"/>
        <end position="125"/>
    </location>
</feature>
<feature type="region of interest" description="Disordered" evidence="4">
    <location>
        <begin position="18"/>
        <end position="50"/>
    </location>
</feature>
<keyword evidence="7" id="KW-1185">Reference proteome</keyword>
<dbReference type="InterPro" id="IPR013882">
    <property type="entry name" value="Ctp1_C"/>
</dbReference>
<accession>A0A7R9Q062</accession>
<dbReference type="Proteomes" id="UP000759131">
    <property type="component" value="Unassembled WGS sequence"/>
</dbReference>
<evidence type="ECO:0000259" key="5">
    <source>
        <dbReference type="Pfam" id="PF08573"/>
    </source>
</evidence>
<reference evidence="6" key="1">
    <citation type="submission" date="2020-11" db="EMBL/GenBank/DDBJ databases">
        <authorList>
            <person name="Tran Van P."/>
        </authorList>
    </citation>
    <scope>NUCLEOTIDE SEQUENCE</scope>
</reference>
<keyword evidence="3" id="KW-0539">Nucleus</keyword>
<evidence type="ECO:0000256" key="1">
    <source>
        <dbReference type="ARBA" id="ARBA00004123"/>
    </source>
</evidence>
<dbReference type="PANTHER" id="PTHR15107">
    <property type="entry name" value="RETINOBLASTOMA BINDING PROTEIN 8"/>
    <property type="match status" value="1"/>
</dbReference>
<evidence type="ECO:0000313" key="6">
    <source>
        <dbReference type="EMBL" id="CAD7627321.1"/>
    </source>
</evidence>
<dbReference type="AlphaFoldDB" id="A0A7R9Q062"/>
<dbReference type="GO" id="GO:0005634">
    <property type="term" value="C:nucleus"/>
    <property type="evidence" value="ECO:0007669"/>
    <property type="project" value="UniProtKB-SubCell"/>
</dbReference>
<feature type="compositionally biased region" description="Basic and acidic residues" evidence="4">
    <location>
        <begin position="22"/>
        <end position="31"/>
    </location>
</feature>
<dbReference type="EMBL" id="CAJPIZ010004635">
    <property type="protein sequence ID" value="CAG2107751.1"/>
    <property type="molecule type" value="Genomic_DNA"/>
</dbReference>
<organism evidence="6">
    <name type="scientific">Medioppia subpectinata</name>
    <dbReference type="NCBI Taxonomy" id="1979941"/>
    <lineage>
        <taxon>Eukaryota</taxon>
        <taxon>Metazoa</taxon>
        <taxon>Ecdysozoa</taxon>
        <taxon>Arthropoda</taxon>
        <taxon>Chelicerata</taxon>
        <taxon>Arachnida</taxon>
        <taxon>Acari</taxon>
        <taxon>Acariformes</taxon>
        <taxon>Sarcoptiformes</taxon>
        <taxon>Oribatida</taxon>
        <taxon>Brachypylina</taxon>
        <taxon>Oppioidea</taxon>
        <taxon>Oppiidae</taxon>
        <taxon>Medioppia</taxon>
    </lineage>
</organism>
<dbReference type="InterPro" id="IPR033316">
    <property type="entry name" value="RBBP8-like"/>
</dbReference>
<name>A0A7R9Q062_9ACAR</name>
<keyword evidence="2" id="KW-0227">DNA damage</keyword>
<dbReference type="GO" id="GO:0010792">
    <property type="term" value="P:DNA double-strand break processing involved in repair via single-strand annealing"/>
    <property type="evidence" value="ECO:0007669"/>
    <property type="project" value="TreeGrafter"/>
</dbReference>
<evidence type="ECO:0000313" key="7">
    <source>
        <dbReference type="Proteomes" id="UP000759131"/>
    </source>
</evidence>